<geneLocation type="plasmid" evidence="3">
    <name>p18805-P03</name>
</geneLocation>
<sequence>MKPIVTERDIYKIEKEENDVEPYGEKEVRKSNVQKFENRTSRSSKIERPEVRKSNTNDTDFNDIDFNDTENNDMNDLNDIKYKNEISNHSNHSNQFTHNFDDKEMLLQEFPEQLTNYLLKYDYRDLEIIKAVILKAKKSFNSRHEDMHYMLEDIEDEILTSLKRLKKAIHDRGVKGQKETIKSMQAYLMQTILTELEETHALYMRRKNMKQYNIFNQ</sequence>
<dbReference type="EMBL" id="CP002132">
    <property type="protein sequence ID" value="ADM28785.1"/>
    <property type="molecule type" value="Genomic_DNA"/>
</dbReference>
<name>E4PXI9_STAAU</name>
<feature type="compositionally biased region" description="Acidic residues" evidence="1">
    <location>
        <begin position="60"/>
        <end position="70"/>
    </location>
</feature>
<dbReference type="Pfam" id="PF18008">
    <property type="entry name" value="Bac_RepA_C"/>
    <property type="match status" value="1"/>
</dbReference>
<proteinExistence type="predicted"/>
<gene>
    <name evidence="3" type="ORF">SUA_0002</name>
    <name evidence="4" type="ORF">SUJ_0002p2</name>
</gene>
<dbReference type="EMBL" id="CP002141">
    <property type="protein sequence ID" value="ADM28992.1"/>
    <property type="molecule type" value="Genomic_DNA"/>
</dbReference>
<accession>E4PXI9</accession>
<feature type="domain" description="Replication initiator protein A C-terminal" evidence="2">
    <location>
        <begin position="111"/>
        <end position="200"/>
    </location>
</feature>
<protein>
    <submittedName>
        <fullName evidence="3">Replication initiator protein</fullName>
    </submittedName>
</protein>
<feature type="compositionally biased region" description="Basic and acidic residues" evidence="1">
    <location>
        <begin position="23"/>
        <end position="55"/>
    </location>
</feature>
<evidence type="ECO:0000313" key="4">
    <source>
        <dbReference type="EMBL" id="ADM28992.1"/>
    </source>
</evidence>
<evidence type="ECO:0000259" key="2">
    <source>
        <dbReference type="Pfam" id="PF18008"/>
    </source>
</evidence>
<evidence type="ECO:0000313" key="3">
    <source>
        <dbReference type="EMBL" id="ADM28785.1"/>
    </source>
</evidence>
<keyword evidence="3" id="KW-0614">Plasmid</keyword>
<geneLocation type="plasmid" evidence="4">
    <name>p18810-P03</name>
</geneLocation>
<reference evidence="3" key="1">
    <citation type="journal article" date="2010" name="J. Clin. Microbiol.">
        <title>Complete nucleotide sequence analysis of plasmids in strains of Staphylococcus aureus clone USA300 reveals a high level of identity among isolates with closely related core genome sequences.</title>
        <authorList>
            <person name="Kennedy A.D."/>
            <person name="Porcella S.F."/>
            <person name="Martens C."/>
            <person name="Whitney A.R."/>
            <person name="Braughton K.R."/>
            <person name="Chen L."/>
            <person name="Craig C.T."/>
            <person name="Tenover F.C."/>
            <person name="Kreiswirth B.N."/>
            <person name="Musser J.M."/>
            <person name="Deleo F.R."/>
        </authorList>
    </citation>
    <scope>NUCLEOTIDE SEQUENCE</scope>
    <source>
        <strain evidence="3">18805</strain>
        <strain evidence="4">18810</strain>
        <plasmid evidence="3">p18805-P03</plasmid>
        <plasmid evidence="4">p18810-P03</plasmid>
    </source>
</reference>
<dbReference type="InterPro" id="IPR041151">
    <property type="entry name" value="Bac_RepA_C"/>
</dbReference>
<organism evidence="3">
    <name type="scientific">Staphylococcus aureus</name>
    <dbReference type="NCBI Taxonomy" id="1280"/>
    <lineage>
        <taxon>Bacteria</taxon>
        <taxon>Bacillati</taxon>
        <taxon>Bacillota</taxon>
        <taxon>Bacilli</taxon>
        <taxon>Bacillales</taxon>
        <taxon>Staphylococcaceae</taxon>
        <taxon>Staphylococcus</taxon>
    </lineage>
</organism>
<evidence type="ECO:0000256" key="1">
    <source>
        <dbReference type="SAM" id="MobiDB-lite"/>
    </source>
</evidence>
<dbReference type="AlphaFoldDB" id="E4PXI9"/>
<feature type="region of interest" description="Disordered" evidence="1">
    <location>
        <begin position="15"/>
        <end position="70"/>
    </location>
</feature>
<dbReference type="RefSeq" id="WP_015056166.1">
    <property type="nucleotide sequence ID" value="NZ_LKZB01000026.1"/>
</dbReference>